<comment type="caution">
    <text evidence="2">The sequence shown here is derived from an EMBL/GenBank/DDBJ whole genome shotgun (WGS) entry which is preliminary data.</text>
</comment>
<evidence type="ECO:0000259" key="1">
    <source>
        <dbReference type="Pfam" id="PF01370"/>
    </source>
</evidence>
<organism evidence="2 3">
    <name type="scientific">Jatrophihabitans lederbergiae</name>
    <dbReference type="NCBI Taxonomy" id="3075547"/>
    <lineage>
        <taxon>Bacteria</taxon>
        <taxon>Bacillati</taxon>
        <taxon>Actinomycetota</taxon>
        <taxon>Actinomycetes</taxon>
        <taxon>Jatrophihabitantales</taxon>
        <taxon>Jatrophihabitantaceae</taxon>
        <taxon>Jatrophihabitans</taxon>
    </lineage>
</organism>
<dbReference type="PANTHER" id="PTHR43245:SF52">
    <property type="entry name" value="NAD-DEPENDENT EPIMERASE_DEHYDRATASE"/>
    <property type="match status" value="1"/>
</dbReference>
<dbReference type="Pfam" id="PF01370">
    <property type="entry name" value="Epimerase"/>
    <property type="match status" value="1"/>
</dbReference>
<dbReference type="InterPro" id="IPR050177">
    <property type="entry name" value="Lipid_A_modif_metabolic_enz"/>
</dbReference>
<proteinExistence type="predicted"/>
<dbReference type="SUPFAM" id="SSF51735">
    <property type="entry name" value="NAD(P)-binding Rossmann-fold domains"/>
    <property type="match status" value="1"/>
</dbReference>
<gene>
    <name evidence="2" type="ORF">RM423_06110</name>
</gene>
<dbReference type="InterPro" id="IPR036291">
    <property type="entry name" value="NAD(P)-bd_dom_sf"/>
</dbReference>
<sequence>MTRVVLVTGVSRYLGSRLSGRLGADPTIDRIIGVDTVPPSRADLDLLGRTEFVRADIRNPLIAKVISQARVDTVVHASVTATPHGAGGRTPMKELNVIGTMQLLAACQKSETVQRLVVKSTTSVYGTSPRDPAIFSEDMAAKSLPRSGYAKDAVEVEGYVRGFLRRRPDIDVTLLRFANFVGPFIDTPLTRYFQLPVVPTAFGFDPRLQLLHESDAIEILRLASTSSRPGTFNVAGDGVLMLSQAIRRAGRIALPVPAPAVAFVGRAVRRSGMVDFSPEQMQFLNFGRVVDNTKLKSDFGYTPAYTTASAFESFLTGRPVEPVLAPQLVRAGEARVARLLGTEPELEPIPSSPLRAPRGQVARHG</sequence>
<dbReference type="InterPro" id="IPR001509">
    <property type="entry name" value="Epimerase_deHydtase"/>
</dbReference>
<feature type="domain" description="NAD-dependent epimerase/dehydratase" evidence="1">
    <location>
        <begin position="5"/>
        <end position="184"/>
    </location>
</feature>
<dbReference type="PANTHER" id="PTHR43245">
    <property type="entry name" value="BIFUNCTIONAL POLYMYXIN RESISTANCE PROTEIN ARNA"/>
    <property type="match status" value="1"/>
</dbReference>
<evidence type="ECO:0000313" key="3">
    <source>
        <dbReference type="Proteomes" id="UP001183176"/>
    </source>
</evidence>
<reference evidence="3" key="1">
    <citation type="submission" date="2023-07" db="EMBL/GenBank/DDBJ databases">
        <title>30 novel species of actinomycetes from the DSMZ collection.</title>
        <authorList>
            <person name="Nouioui I."/>
        </authorList>
    </citation>
    <scope>NUCLEOTIDE SEQUENCE [LARGE SCALE GENOMIC DNA]</scope>
    <source>
        <strain evidence="3">DSM 44399</strain>
    </source>
</reference>
<dbReference type="Gene3D" id="3.40.50.720">
    <property type="entry name" value="NAD(P)-binding Rossmann-like Domain"/>
    <property type="match status" value="1"/>
</dbReference>
<accession>A0ABU2J7K6</accession>
<dbReference type="EMBL" id="JAVREH010000005">
    <property type="protein sequence ID" value="MDT0260966.1"/>
    <property type="molecule type" value="Genomic_DNA"/>
</dbReference>
<evidence type="ECO:0000313" key="2">
    <source>
        <dbReference type="EMBL" id="MDT0260966.1"/>
    </source>
</evidence>
<protein>
    <submittedName>
        <fullName evidence="2">NAD-dependent epimerase/dehydratase family protein</fullName>
    </submittedName>
</protein>
<keyword evidence="3" id="KW-1185">Reference proteome</keyword>
<name>A0ABU2J7K6_9ACTN</name>
<dbReference type="Proteomes" id="UP001183176">
    <property type="component" value="Unassembled WGS sequence"/>
</dbReference>
<dbReference type="RefSeq" id="WP_311422122.1">
    <property type="nucleotide sequence ID" value="NZ_JAVREH010000005.1"/>
</dbReference>